<evidence type="ECO:0000313" key="2">
    <source>
        <dbReference type="Proteomes" id="UP000030856"/>
    </source>
</evidence>
<reference evidence="1 2" key="1">
    <citation type="journal article" date="2014" name="BMC Genomics">
        <title>The genome of the intracellular bacterium of the coastal bivalve, Solemya velum: a blueprint for thriving in and out of symbiosis.</title>
        <authorList>
            <person name="Dmytrenko O."/>
            <person name="Russell S.L."/>
            <person name="Loo W.T."/>
            <person name="Fontanez K.M."/>
            <person name="Liao L."/>
            <person name="Roeselers G."/>
            <person name="Sharma R."/>
            <person name="Stewart F.J."/>
            <person name="Newton I.L."/>
            <person name="Woyke T."/>
            <person name="Wu D."/>
            <person name="Lang J.M."/>
            <person name="Eisen J.A."/>
            <person name="Cavanaugh C.M."/>
        </authorList>
    </citation>
    <scope>NUCLEOTIDE SEQUENCE [LARGE SCALE GENOMIC DNA]</scope>
    <source>
        <strain evidence="1 2">WH</strain>
    </source>
</reference>
<evidence type="ECO:0000313" key="1">
    <source>
        <dbReference type="EMBL" id="KHF23979.1"/>
    </source>
</evidence>
<name>A0A0B0H7Z7_SOVGS</name>
<dbReference type="EMBL" id="JRAA01000010">
    <property type="protein sequence ID" value="KHF23979.1"/>
    <property type="molecule type" value="Genomic_DNA"/>
</dbReference>
<dbReference type="Proteomes" id="UP000030856">
    <property type="component" value="Unassembled WGS sequence"/>
</dbReference>
<comment type="caution">
    <text evidence="1">The sequence shown here is derived from an EMBL/GenBank/DDBJ whole genome shotgun (WGS) entry which is preliminary data.</text>
</comment>
<organism evidence="1 2">
    <name type="scientific">Solemya velum gill symbiont</name>
    <dbReference type="NCBI Taxonomy" id="2340"/>
    <lineage>
        <taxon>Bacteria</taxon>
        <taxon>Pseudomonadati</taxon>
        <taxon>Pseudomonadota</taxon>
        <taxon>Gammaproteobacteria</taxon>
        <taxon>sulfur-oxidizing symbionts</taxon>
    </lineage>
</organism>
<dbReference type="AlphaFoldDB" id="A0A0B0H7Z7"/>
<accession>A0A0B0H7Z7</accession>
<proteinExistence type="predicted"/>
<keyword evidence="2" id="KW-1185">Reference proteome</keyword>
<gene>
    <name evidence="1" type="ORF">JV46_00900</name>
</gene>
<sequence length="37" mass="4610">MTGEVVFILYFFTRREKKYVHLVLIQQPRILHKAFRM</sequence>
<protein>
    <submittedName>
        <fullName evidence="1">Uncharacterized protein</fullName>
    </submittedName>
</protein>